<feature type="compositionally biased region" description="Low complexity" evidence="1">
    <location>
        <begin position="196"/>
        <end position="231"/>
    </location>
</feature>
<dbReference type="OrthoDB" id="3946788at2759"/>
<feature type="region of interest" description="Disordered" evidence="1">
    <location>
        <begin position="673"/>
        <end position="693"/>
    </location>
</feature>
<evidence type="ECO:0000313" key="2">
    <source>
        <dbReference type="EMBL" id="KAB2572707.1"/>
    </source>
</evidence>
<feature type="compositionally biased region" description="Low complexity" evidence="1">
    <location>
        <begin position="259"/>
        <end position="269"/>
    </location>
</feature>
<dbReference type="Proteomes" id="UP000325902">
    <property type="component" value="Unassembled WGS sequence"/>
</dbReference>
<sequence>MIYWLSSTTLYLPPQTIQYDVVQDGSTVITTATHTKQSNVSTLDMLSYTDLIPTAQQGGCVGPYCISTIEPVYGTTEVLTSSYNGTTWSDTITYPTPYGLAQGINFGQTAVCADGQTVTSSGSIMGLPPIPAPQTLDYTAWGIEIFNSIPGFGEAVASRYPKIAHCTWGGFNGQPLPKVVVSALTVETTNVVTTTRDSATTRDVTTKPTTREAATTTTPAQTATATAEPQPTSLPAAPPVAEPTQTQPPLEANPDTSVPASSPSPGAGSLILCGLGGPCPSASPSGPTDDQPPADDPPAQNPNSQPAPSSEPESIYTGSSATFVLGPSPSSSPSDADSPPDAPADAVPIYTESGGAVAVGTHTTLSAGGPAATISNVVVSAGTDGVHLGDSVLSYNSGPSAASAVAAAAVAAPEATFVLGTDTYTYTSGASAVVLGGTTVQLGSAGAAATVSGAILSVGTQGQLNVDGAPISFAAQTAAAATAVATFAVGGEEYSYSPAAGTLAVGSTTLTAGGPAATVGGQVVSLGTAGVVIDGSTVVSGPTGVAKAVFTVDGNVYTATQGGSTVVVAGQTLTVGGAAVVVDGETLSLGPSGVVVDGNTASFEAGAAMTADAALVTVGGSEYTFKEGETTLVIGSRTLTVGGSAATVSGEVLSLASSGVVVDGSRTVPFSNTAAPTASGSQSGSGVPAQYTGGTSRSELCSSHLTWAGAFSVMFALFA</sequence>
<name>A0A5N5D549_9PEZI</name>
<dbReference type="AlphaFoldDB" id="A0A5N5D549"/>
<reference evidence="2 3" key="1">
    <citation type="journal article" date="2019" name="Sci. Rep.">
        <title>A multi-omics analysis of the grapevine pathogen Lasiodiplodia theobromae reveals that temperature affects the expression of virulence- and pathogenicity-related genes.</title>
        <authorList>
            <person name="Felix C."/>
            <person name="Meneses R."/>
            <person name="Goncalves M.F.M."/>
            <person name="Tilleman L."/>
            <person name="Duarte A.S."/>
            <person name="Jorrin-Novo J.V."/>
            <person name="Van de Peer Y."/>
            <person name="Deforce D."/>
            <person name="Van Nieuwerburgh F."/>
            <person name="Esteves A.C."/>
            <person name="Alves A."/>
        </authorList>
    </citation>
    <scope>NUCLEOTIDE SEQUENCE [LARGE SCALE GENOMIC DNA]</scope>
    <source>
        <strain evidence="2 3">LA-SOL3</strain>
    </source>
</reference>
<proteinExistence type="predicted"/>
<keyword evidence="3" id="KW-1185">Reference proteome</keyword>
<evidence type="ECO:0000313" key="3">
    <source>
        <dbReference type="Proteomes" id="UP000325902"/>
    </source>
</evidence>
<feature type="compositionally biased region" description="Low complexity" evidence="1">
    <location>
        <begin position="327"/>
        <end position="346"/>
    </location>
</feature>
<organism evidence="2 3">
    <name type="scientific">Lasiodiplodia theobromae</name>
    <dbReference type="NCBI Taxonomy" id="45133"/>
    <lineage>
        <taxon>Eukaryota</taxon>
        <taxon>Fungi</taxon>
        <taxon>Dikarya</taxon>
        <taxon>Ascomycota</taxon>
        <taxon>Pezizomycotina</taxon>
        <taxon>Dothideomycetes</taxon>
        <taxon>Dothideomycetes incertae sedis</taxon>
        <taxon>Botryosphaeriales</taxon>
        <taxon>Botryosphaeriaceae</taxon>
        <taxon>Lasiodiplodia</taxon>
    </lineage>
</organism>
<feature type="compositionally biased region" description="Polar residues" evidence="1">
    <location>
        <begin position="243"/>
        <end position="258"/>
    </location>
</feature>
<feature type="region of interest" description="Disordered" evidence="1">
    <location>
        <begin position="196"/>
        <end position="348"/>
    </location>
</feature>
<feature type="compositionally biased region" description="Low complexity" evidence="1">
    <location>
        <begin position="278"/>
        <end position="293"/>
    </location>
</feature>
<protein>
    <submittedName>
        <fullName evidence="2">Haze protective factor 1</fullName>
    </submittedName>
</protein>
<evidence type="ECO:0000256" key="1">
    <source>
        <dbReference type="SAM" id="MobiDB-lite"/>
    </source>
</evidence>
<comment type="caution">
    <text evidence="2">The sequence shown here is derived from an EMBL/GenBank/DDBJ whole genome shotgun (WGS) entry which is preliminary data.</text>
</comment>
<gene>
    <name evidence="2" type="primary">HPF1_1</name>
    <name evidence="2" type="ORF">DBV05_g8662</name>
</gene>
<accession>A0A5N5D549</accession>
<dbReference type="EMBL" id="VCHE01000073">
    <property type="protein sequence ID" value="KAB2572707.1"/>
    <property type="molecule type" value="Genomic_DNA"/>
</dbReference>
<feature type="compositionally biased region" description="Low complexity" evidence="1">
    <location>
        <begin position="301"/>
        <end position="314"/>
    </location>
</feature>
<feature type="compositionally biased region" description="Polar residues" evidence="1">
    <location>
        <begin position="673"/>
        <end position="685"/>
    </location>
</feature>